<protein>
    <submittedName>
        <fullName evidence="1">Uncharacterized protein</fullName>
    </submittedName>
</protein>
<organism evidence="1 2">
    <name type="scientific">Raineya orbicola</name>
    <dbReference type="NCBI Taxonomy" id="2016530"/>
    <lineage>
        <taxon>Bacteria</taxon>
        <taxon>Pseudomonadati</taxon>
        <taxon>Bacteroidota</taxon>
        <taxon>Cytophagia</taxon>
        <taxon>Cytophagales</taxon>
        <taxon>Raineyaceae</taxon>
        <taxon>Raineya</taxon>
    </lineage>
</organism>
<reference evidence="1 2" key="1">
    <citation type="submission" date="2017-06" db="EMBL/GenBank/DDBJ databases">
        <title>Raineya orbicola gen. nov., sp. nov. a slightly thermophilic bacterium of the phylum Bacteroidetes and the description of Raineyaceae fam. nov.</title>
        <authorList>
            <person name="Albuquerque L."/>
            <person name="Polonia A.R.M."/>
            <person name="Barroso C."/>
            <person name="Froufe H.J.C."/>
            <person name="Lage O."/>
            <person name="Lobo-Da-Cunha A."/>
            <person name="Egas C."/>
            <person name="Da Costa M.S."/>
        </authorList>
    </citation>
    <scope>NUCLEOTIDE SEQUENCE [LARGE SCALE GENOMIC DNA]</scope>
    <source>
        <strain evidence="1 2">SPSPC-11</strain>
    </source>
</reference>
<proteinExistence type="predicted"/>
<accession>A0A2N3IKG0</accession>
<dbReference type="Proteomes" id="UP000233387">
    <property type="component" value="Unassembled WGS sequence"/>
</dbReference>
<dbReference type="AlphaFoldDB" id="A0A2N3IKG0"/>
<evidence type="ECO:0000313" key="1">
    <source>
        <dbReference type="EMBL" id="PKQ70816.1"/>
    </source>
</evidence>
<keyword evidence="2" id="KW-1185">Reference proteome</keyword>
<dbReference type="EMBL" id="NKXO01000002">
    <property type="protein sequence ID" value="PKQ70816.1"/>
    <property type="molecule type" value="Genomic_DNA"/>
</dbReference>
<evidence type="ECO:0000313" key="2">
    <source>
        <dbReference type="Proteomes" id="UP000233387"/>
    </source>
</evidence>
<sequence>MSSEDLQFEFRWGQLLNKIEKLLGKRPKDLNGVLFLIGVQELGKGFQNFTKEEKQDLIHIAICRLLSKLGFYELEGVDAEGWPHWKLLQPLPQFDLLEQEKLLKMQALEYFEEEKIFT</sequence>
<name>A0A2N3IKG0_9BACT</name>
<gene>
    <name evidence="1" type="ORF">Rain11_0162</name>
</gene>
<comment type="caution">
    <text evidence="1">The sequence shown here is derived from an EMBL/GenBank/DDBJ whole genome shotgun (WGS) entry which is preliminary data.</text>
</comment>
<dbReference type="RefSeq" id="WP_101357429.1">
    <property type="nucleotide sequence ID" value="NZ_NKXO01000002.1"/>
</dbReference>
<dbReference type="OrthoDB" id="794480at2"/>